<dbReference type="EMBL" id="VIWT01000001">
    <property type="protein sequence ID" value="TWF99958.1"/>
    <property type="molecule type" value="Genomic_DNA"/>
</dbReference>
<dbReference type="Proteomes" id="UP000317940">
    <property type="component" value="Unassembled WGS sequence"/>
</dbReference>
<reference evidence="1 2" key="1">
    <citation type="submission" date="2019-06" db="EMBL/GenBank/DDBJ databases">
        <title>Sequencing the genomes of 1000 actinobacteria strains.</title>
        <authorList>
            <person name="Klenk H.-P."/>
        </authorList>
    </citation>
    <scope>NUCLEOTIDE SEQUENCE [LARGE SCALE GENOMIC DNA]</scope>
    <source>
        <strain evidence="1 2">DSM 44826</strain>
    </source>
</reference>
<evidence type="ECO:0000313" key="2">
    <source>
        <dbReference type="Proteomes" id="UP000317940"/>
    </source>
</evidence>
<proteinExistence type="predicted"/>
<accession>A0A561UKR4</accession>
<dbReference type="AlphaFoldDB" id="A0A561UKR4"/>
<evidence type="ECO:0000313" key="1">
    <source>
        <dbReference type="EMBL" id="TWF99958.1"/>
    </source>
</evidence>
<organism evidence="1 2">
    <name type="scientific">Kitasatospora viridis</name>
    <dbReference type="NCBI Taxonomy" id="281105"/>
    <lineage>
        <taxon>Bacteria</taxon>
        <taxon>Bacillati</taxon>
        <taxon>Actinomycetota</taxon>
        <taxon>Actinomycetes</taxon>
        <taxon>Kitasatosporales</taxon>
        <taxon>Streptomycetaceae</taxon>
        <taxon>Kitasatospora</taxon>
    </lineage>
</organism>
<sequence>MRYTLRNPDLLRMLMQHTGTGRSVSIRDLARTARCSHGTIHNLLAGSLPAIEHPAAVAIAHRIGVDLLVLWAPVGRAAPLTSREAVPV</sequence>
<evidence type="ECO:0008006" key="3">
    <source>
        <dbReference type="Google" id="ProtNLM"/>
    </source>
</evidence>
<comment type="caution">
    <text evidence="1">The sequence shown here is derived from an EMBL/GenBank/DDBJ whole genome shotgun (WGS) entry which is preliminary data.</text>
</comment>
<protein>
    <recommendedName>
        <fullName evidence="3">Helix-turn-helix protein</fullName>
    </recommendedName>
</protein>
<gene>
    <name evidence="1" type="ORF">FHX73_113818</name>
</gene>
<dbReference type="RefSeq" id="WP_246213598.1">
    <property type="nucleotide sequence ID" value="NZ_BAAAMZ010000021.1"/>
</dbReference>
<keyword evidence="2" id="KW-1185">Reference proteome</keyword>
<name>A0A561UKR4_9ACTN</name>